<dbReference type="EMBL" id="KL198018">
    <property type="protein sequence ID" value="KDQ20329.1"/>
    <property type="molecule type" value="Genomic_DNA"/>
</dbReference>
<feature type="transmembrane region" description="Helical" evidence="6">
    <location>
        <begin position="138"/>
        <end position="156"/>
    </location>
</feature>
<name>A0A067MXM9_BOTB1</name>
<dbReference type="PANTHER" id="PTHR13377:SF3">
    <property type="entry name" value="TRANSMEMBRANE PROTEIN 115"/>
    <property type="match status" value="1"/>
</dbReference>
<accession>A0A067MXM9</accession>
<keyword evidence="2 6" id="KW-0812">Transmembrane</keyword>
<evidence type="ECO:0000256" key="6">
    <source>
        <dbReference type="SAM" id="Phobius"/>
    </source>
</evidence>
<dbReference type="Pfam" id="PF08551">
    <property type="entry name" value="DUF1751"/>
    <property type="match status" value="1"/>
</dbReference>
<feature type="transmembrane region" description="Helical" evidence="6">
    <location>
        <begin position="103"/>
        <end position="126"/>
    </location>
</feature>
<dbReference type="AlphaFoldDB" id="A0A067MXM9"/>
<feature type="transmembrane region" description="Helical" evidence="6">
    <location>
        <begin position="44"/>
        <end position="62"/>
    </location>
</feature>
<dbReference type="OrthoDB" id="73612at2759"/>
<keyword evidence="3 6" id="KW-1133">Transmembrane helix</keyword>
<feature type="transmembrane region" description="Helical" evidence="6">
    <location>
        <begin position="20"/>
        <end position="37"/>
    </location>
</feature>
<evidence type="ECO:0000256" key="1">
    <source>
        <dbReference type="ARBA" id="ARBA00004141"/>
    </source>
</evidence>
<dbReference type="SMART" id="SM01160">
    <property type="entry name" value="DUF1751"/>
    <property type="match status" value="1"/>
</dbReference>
<reference evidence="8" key="1">
    <citation type="journal article" date="2014" name="Proc. Natl. Acad. Sci. U.S.A.">
        <title>Extensive sampling of basidiomycete genomes demonstrates inadequacy of the white-rot/brown-rot paradigm for wood decay fungi.</title>
        <authorList>
            <person name="Riley R."/>
            <person name="Salamov A.A."/>
            <person name="Brown D.W."/>
            <person name="Nagy L.G."/>
            <person name="Floudas D."/>
            <person name="Held B.W."/>
            <person name="Levasseur A."/>
            <person name="Lombard V."/>
            <person name="Morin E."/>
            <person name="Otillar R."/>
            <person name="Lindquist E.A."/>
            <person name="Sun H."/>
            <person name="LaButti K.M."/>
            <person name="Schmutz J."/>
            <person name="Jabbour D."/>
            <person name="Luo H."/>
            <person name="Baker S.E."/>
            <person name="Pisabarro A.G."/>
            <person name="Walton J.D."/>
            <person name="Blanchette R.A."/>
            <person name="Henrissat B."/>
            <person name="Martin F."/>
            <person name="Cullen D."/>
            <person name="Hibbett D.S."/>
            <person name="Grigoriev I.V."/>
        </authorList>
    </citation>
    <scope>NUCLEOTIDE SEQUENCE [LARGE SCALE GENOMIC DNA]</scope>
    <source>
        <strain evidence="8">FD-172 SS1</strain>
    </source>
</reference>
<dbReference type="InParanoid" id="A0A067MXM9"/>
<dbReference type="InterPro" id="IPR013861">
    <property type="entry name" value="TMEM115/Pdh1/Rbl19"/>
</dbReference>
<dbReference type="GO" id="GO:0006890">
    <property type="term" value="P:retrograde vesicle-mediated transport, Golgi to endoplasmic reticulum"/>
    <property type="evidence" value="ECO:0007669"/>
    <property type="project" value="InterPro"/>
</dbReference>
<dbReference type="Gene3D" id="1.20.1540.10">
    <property type="entry name" value="Rhomboid-like"/>
    <property type="match status" value="1"/>
</dbReference>
<feature type="compositionally biased region" description="Basic and acidic residues" evidence="5">
    <location>
        <begin position="356"/>
        <end position="370"/>
    </location>
</feature>
<dbReference type="SUPFAM" id="SSF144091">
    <property type="entry name" value="Rhomboid-like"/>
    <property type="match status" value="1"/>
</dbReference>
<dbReference type="Proteomes" id="UP000027195">
    <property type="component" value="Unassembled WGS sequence"/>
</dbReference>
<evidence type="ECO:0000313" key="8">
    <source>
        <dbReference type="Proteomes" id="UP000027195"/>
    </source>
</evidence>
<feature type="transmembrane region" description="Helical" evidence="6">
    <location>
        <begin position="74"/>
        <end position="91"/>
    </location>
</feature>
<dbReference type="InterPro" id="IPR035952">
    <property type="entry name" value="Rhomboid-like_sf"/>
</dbReference>
<feature type="region of interest" description="Disordered" evidence="5">
    <location>
        <begin position="309"/>
        <end position="370"/>
    </location>
</feature>
<proteinExistence type="predicted"/>
<dbReference type="HOGENOM" id="CLU_043563_1_0_1"/>
<dbReference type="GO" id="GO:0016020">
    <property type="term" value="C:membrane"/>
    <property type="evidence" value="ECO:0007669"/>
    <property type="project" value="UniProtKB-SubCell"/>
</dbReference>
<evidence type="ECO:0000256" key="4">
    <source>
        <dbReference type="ARBA" id="ARBA00023136"/>
    </source>
</evidence>
<feature type="transmembrane region" description="Helical" evidence="6">
    <location>
        <begin position="177"/>
        <end position="208"/>
    </location>
</feature>
<dbReference type="FunFam" id="1.20.1540.10:FF:000004">
    <property type="entry name" value="Transmembrane protein 115"/>
    <property type="match status" value="1"/>
</dbReference>
<comment type="subcellular location">
    <subcellularLocation>
        <location evidence="1">Membrane</location>
        <topology evidence="1">Multi-pass membrane protein</topology>
    </subcellularLocation>
</comment>
<feature type="compositionally biased region" description="Low complexity" evidence="5">
    <location>
        <begin position="326"/>
        <end position="338"/>
    </location>
</feature>
<keyword evidence="8" id="KW-1185">Reference proteome</keyword>
<organism evidence="7 8">
    <name type="scientific">Botryobasidium botryosum (strain FD-172 SS1)</name>
    <dbReference type="NCBI Taxonomy" id="930990"/>
    <lineage>
        <taxon>Eukaryota</taxon>
        <taxon>Fungi</taxon>
        <taxon>Dikarya</taxon>
        <taxon>Basidiomycota</taxon>
        <taxon>Agaricomycotina</taxon>
        <taxon>Agaricomycetes</taxon>
        <taxon>Cantharellales</taxon>
        <taxon>Botryobasidiaceae</taxon>
        <taxon>Botryobasidium</taxon>
    </lineage>
</organism>
<evidence type="ECO:0008006" key="9">
    <source>
        <dbReference type="Google" id="ProtNLM"/>
    </source>
</evidence>
<dbReference type="PANTHER" id="PTHR13377">
    <property type="entry name" value="PLACENTAL PROTEIN 6"/>
    <property type="match status" value="1"/>
</dbReference>
<evidence type="ECO:0000256" key="3">
    <source>
        <dbReference type="ARBA" id="ARBA00022989"/>
    </source>
</evidence>
<evidence type="ECO:0000313" key="7">
    <source>
        <dbReference type="EMBL" id="KDQ20329.1"/>
    </source>
</evidence>
<keyword evidence="4 6" id="KW-0472">Membrane</keyword>
<dbReference type="GO" id="GO:0005794">
    <property type="term" value="C:Golgi apparatus"/>
    <property type="evidence" value="ECO:0007669"/>
    <property type="project" value="TreeGrafter"/>
</dbReference>
<sequence length="370" mass="40663">MALLGSPLQTFMSIPPATKAFTIITVLLSGTYLYLSTQQVSNEGAAFPYLVLVPGSCIWYPWTIITSGFVELHFIELIVTLITIPLSLRYLERLWGAIETIKFVLITIGVSNLIGLFVNWLEFVLFGHSEVFLYGMVYRGQSALQVGVLVAFTQIIPEHQVQLFGVLKMRVKRLPMLYVTFSNIMCIVGYQVPFILIQFGWLVSWVYLRFYKRTGSEIGNTLAGGIVETYGDRSEAFAFVHWFPPFLHYPVSKLSTFVYDNAVRLRLVQPYPTATDLEAGGYAALPGGARAEAERRRAMALKALDQRLASSSAPNGSAMPTKPLPAASYEGESSSSAAPIRPTDAPPASTPSGPQAEDKGKGKGKSEEGK</sequence>
<evidence type="ECO:0000256" key="2">
    <source>
        <dbReference type="ARBA" id="ARBA00022692"/>
    </source>
</evidence>
<dbReference type="STRING" id="930990.A0A067MXM9"/>
<protein>
    <recommendedName>
        <fullName evidence="9">DUF1751-domain-containing protein</fullName>
    </recommendedName>
</protein>
<gene>
    <name evidence="7" type="ORF">BOTBODRAFT_27753</name>
</gene>
<evidence type="ECO:0000256" key="5">
    <source>
        <dbReference type="SAM" id="MobiDB-lite"/>
    </source>
</evidence>